<dbReference type="GO" id="GO:0016491">
    <property type="term" value="F:oxidoreductase activity"/>
    <property type="evidence" value="ECO:0007669"/>
    <property type="project" value="UniProtKB-KW"/>
</dbReference>
<dbReference type="Pfam" id="PF13510">
    <property type="entry name" value="Fer2_4"/>
    <property type="match status" value="1"/>
</dbReference>
<dbReference type="Gene3D" id="3.10.20.440">
    <property type="entry name" value="2Fe-2S iron-sulphur cluster binding domain, sarcosine oxidase, alpha subunit, N-terminal domain"/>
    <property type="match status" value="1"/>
</dbReference>
<sequence>MSNPPIKTVRLIVDGTPTDVPAGISVAAAVLGHSHADHFYEHSLDGSKRAPWCLMGVCFECMLEIDGKPNVQSCMVQVAEGMLVNTQKRPAIPGESASSVQGGKA</sequence>
<evidence type="ECO:0000313" key="3">
    <source>
        <dbReference type="Proteomes" id="UP000823821"/>
    </source>
</evidence>
<reference evidence="2" key="1">
    <citation type="journal article" date="2021" name="PeerJ">
        <title>Extensive microbial diversity within the chicken gut microbiome revealed by metagenomics and culture.</title>
        <authorList>
            <person name="Gilroy R."/>
            <person name="Ravi A."/>
            <person name="Getino M."/>
            <person name="Pursley I."/>
            <person name="Horton D.L."/>
            <person name="Alikhan N.F."/>
            <person name="Baker D."/>
            <person name="Gharbi K."/>
            <person name="Hall N."/>
            <person name="Watson M."/>
            <person name="Adriaenssens E.M."/>
            <person name="Foster-Nyarko E."/>
            <person name="Jarju S."/>
            <person name="Secka A."/>
            <person name="Antonio M."/>
            <person name="Oren A."/>
            <person name="Chaudhuri R.R."/>
            <person name="La Ragione R."/>
            <person name="Hildebrand F."/>
            <person name="Pallen M.J."/>
        </authorList>
    </citation>
    <scope>NUCLEOTIDE SEQUENCE</scope>
    <source>
        <strain evidence="2">5032</strain>
    </source>
</reference>
<name>A0A9D2HQ19_9BACT</name>
<reference evidence="2" key="2">
    <citation type="submission" date="2021-04" db="EMBL/GenBank/DDBJ databases">
        <authorList>
            <person name="Gilroy R."/>
        </authorList>
    </citation>
    <scope>NUCLEOTIDE SEQUENCE</scope>
    <source>
        <strain evidence="2">5032</strain>
    </source>
</reference>
<organism evidence="2 3">
    <name type="scientific">Candidatus Desulfovibrio intestinavium</name>
    <dbReference type="NCBI Taxonomy" id="2838534"/>
    <lineage>
        <taxon>Bacteria</taxon>
        <taxon>Pseudomonadati</taxon>
        <taxon>Thermodesulfobacteriota</taxon>
        <taxon>Desulfovibrionia</taxon>
        <taxon>Desulfovibrionales</taxon>
        <taxon>Desulfovibrionaceae</taxon>
        <taxon>Desulfovibrio</taxon>
    </lineage>
</organism>
<proteinExistence type="predicted"/>
<dbReference type="GO" id="GO:0051536">
    <property type="term" value="F:iron-sulfur cluster binding"/>
    <property type="evidence" value="ECO:0007669"/>
    <property type="project" value="InterPro"/>
</dbReference>
<dbReference type="InterPro" id="IPR042204">
    <property type="entry name" value="2Fe-2S-bd_N"/>
</dbReference>
<accession>A0A9D2HQ19</accession>
<dbReference type="InterPro" id="IPR036010">
    <property type="entry name" value="2Fe-2S_ferredoxin-like_sf"/>
</dbReference>
<dbReference type="AlphaFoldDB" id="A0A9D2HQ19"/>
<evidence type="ECO:0000313" key="2">
    <source>
        <dbReference type="EMBL" id="HJA79703.1"/>
    </source>
</evidence>
<dbReference type="SUPFAM" id="SSF54292">
    <property type="entry name" value="2Fe-2S ferredoxin-like"/>
    <property type="match status" value="1"/>
</dbReference>
<protein>
    <submittedName>
        <fullName evidence="2">(2Fe-2S)-binding protein</fullName>
    </submittedName>
</protein>
<gene>
    <name evidence="2" type="ORF">H9784_09105</name>
</gene>
<dbReference type="EMBL" id="DWZD01000047">
    <property type="protein sequence ID" value="HJA79703.1"/>
    <property type="molecule type" value="Genomic_DNA"/>
</dbReference>
<evidence type="ECO:0000256" key="1">
    <source>
        <dbReference type="ARBA" id="ARBA00023002"/>
    </source>
</evidence>
<dbReference type="Proteomes" id="UP000823821">
    <property type="component" value="Unassembled WGS sequence"/>
</dbReference>
<comment type="caution">
    <text evidence="2">The sequence shown here is derived from an EMBL/GenBank/DDBJ whole genome shotgun (WGS) entry which is preliminary data.</text>
</comment>
<keyword evidence="1" id="KW-0560">Oxidoreductase</keyword>